<dbReference type="Proteomes" id="UP001397290">
    <property type="component" value="Unassembled WGS sequence"/>
</dbReference>
<proteinExistence type="predicted"/>
<comment type="caution">
    <text evidence="2">The sequence shown here is derived from an EMBL/GenBank/DDBJ whole genome shotgun (WGS) entry which is preliminary data.</text>
</comment>
<accession>A0AAW0RPP9</accession>
<gene>
    <name evidence="2" type="ORF">G3M48_006371</name>
</gene>
<keyword evidence="3" id="KW-1185">Reference proteome</keyword>
<feature type="signal peptide" evidence="1">
    <location>
        <begin position="1"/>
        <end position="16"/>
    </location>
</feature>
<dbReference type="AlphaFoldDB" id="A0AAW0RPP9"/>
<protein>
    <submittedName>
        <fullName evidence="2">Uncharacterized protein</fullName>
    </submittedName>
</protein>
<keyword evidence="1" id="KW-0732">Signal</keyword>
<evidence type="ECO:0000256" key="1">
    <source>
        <dbReference type="SAM" id="SignalP"/>
    </source>
</evidence>
<evidence type="ECO:0000313" key="2">
    <source>
        <dbReference type="EMBL" id="KAK8144055.1"/>
    </source>
</evidence>
<evidence type="ECO:0000313" key="3">
    <source>
        <dbReference type="Proteomes" id="UP001397290"/>
    </source>
</evidence>
<reference evidence="2 3" key="1">
    <citation type="submission" date="2020-02" db="EMBL/GenBank/DDBJ databases">
        <title>Comparative genomics of the hypocrealean fungal genus Beauvera.</title>
        <authorList>
            <person name="Showalter D.N."/>
            <person name="Bushley K.E."/>
            <person name="Rehner S.A."/>
        </authorList>
    </citation>
    <scope>NUCLEOTIDE SEQUENCE [LARGE SCALE GENOMIC DNA]</scope>
    <source>
        <strain evidence="2 3">ARSEF4384</strain>
    </source>
</reference>
<sequence length="188" mass="20783">MLALSLLLCAAAGVNAVLDGKVETVRISDKEFICATDCTFRGAFLGQSGRICTEPKAIVRLDKDGKVDDEWYGTAFECPGEVQFDGHTTRERSGGETPLDCLVEKMNDPDFFRCTSSKGGDRRKVVDWADIEKELKLKTAEKKKRTQGGRNKCGKAAQEVYSECTRTGESQECEEKSRAFMESCLDGE</sequence>
<dbReference type="EMBL" id="JAAHCF010000431">
    <property type="protein sequence ID" value="KAK8144055.1"/>
    <property type="molecule type" value="Genomic_DNA"/>
</dbReference>
<organism evidence="2 3">
    <name type="scientific">Beauveria asiatica</name>
    <dbReference type="NCBI Taxonomy" id="1069075"/>
    <lineage>
        <taxon>Eukaryota</taxon>
        <taxon>Fungi</taxon>
        <taxon>Dikarya</taxon>
        <taxon>Ascomycota</taxon>
        <taxon>Pezizomycotina</taxon>
        <taxon>Sordariomycetes</taxon>
        <taxon>Hypocreomycetidae</taxon>
        <taxon>Hypocreales</taxon>
        <taxon>Cordycipitaceae</taxon>
        <taxon>Beauveria</taxon>
    </lineage>
</organism>
<name>A0AAW0RPP9_9HYPO</name>
<feature type="chain" id="PRO_5043855653" evidence="1">
    <location>
        <begin position="17"/>
        <end position="188"/>
    </location>
</feature>